<accession>A0A2P4P5Q8</accession>
<feature type="non-terminal residue" evidence="1">
    <location>
        <position position="63"/>
    </location>
</feature>
<dbReference type="VEuPathDB" id="FungiDB:RhiirFUN_022894"/>
<dbReference type="AlphaFoldDB" id="A0A2P4P5Q8"/>
<dbReference type="EMBL" id="AUPC02000374">
    <property type="protein sequence ID" value="POG60719.1"/>
    <property type="molecule type" value="Genomic_DNA"/>
</dbReference>
<gene>
    <name evidence="1" type="ORF">GLOIN_2v1710613</name>
</gene>
<sequence>MITYFFSILSYLTNIMSVKDVKEKTNVVKGSHLELKNLYKTDEKVENFREIRINMEFEDCKYC</sequence>
<proteinExistence type="predicted"/>
<comment type="caution">
    <text evidence="1">The sequence shown here is derived from an EMBL/GenBank/DDBJ whole genome shotgun (WGS) entry which is preliminary data.</text>
</comment>
<reference evidence="1 2" key="1">
    <citation type="journal article" date="2013" name="Proc. Natl. Acad. Sci. U.S.A.">
        <title>Genome of an arbuscular mycorrhizal fungus provides insight into the oldest plant symbiosis.</title>
        <authorList>
            <person name="Tisserant E."/>
            <person name="Malbreil M."/>
            <person name="Kuo A."/>
            <person name="Kohler A."/>
            <person name="Symeonidi A."/>
            <person name="Balestrini R."/>
            <person name="Charron P."/>
            <person name="Duensing N."/>
            <person name="Frei Dit Frey N."/>
            <person name="Gianinazzi-Pearson V."/>
            <person name="Gilbert L.B."/>
            <person name="Handa Y."/>
            <person name="Herr J.R."/>
            <person name="Hijri M."/>
            <person name="Koul R."/>
            <person name="Kawaguchi M."/>
            <person name="Krajinski F."/>
            <person name="Lammers P.J."/>
            <person name="Masclaux F.G."/>
            <person name="Murat C."/>
            <person name="Morin E."/>
            <person name="Ndikumana S."/>
            <person name="Pagni M."/>
            <person name="Petitpierre D."/>
            <person name="Requena N."/>
            <person name="Rosikiewicz P."/>
            <person name="Riley R."/>
            <person name="Saito K."/>
            <person name="San Clemente H."/>
            <person name="Shapiro H."/>
            <person name="van Tuinen D."/>
            <person name="Becard G."/>
            <person name="Bonfante P."/>
            <person name="Paszkowski U."/>
            <person name="Shachar-Hill Y.Y."/>
            <person name="Tuskan G.A."/>
            <person name="Young P.W."/>
            <person name="Sanders I.R."/>
            <person name="Henrissat B."/>
            <person name="Rensing S.A."/>
            <person name="Grigoriev I.V."/>
            <person name="Corradi N."/>
            <person name="Roux C."/>
            <person name="Martin F."/>
        </authorList>
    </citation>
    <scope>NUCLEOTIDE SEQUENCE [LARGE SCALE GENOMIC DNA]</scope>
    <source>
        <strain evidence="1 2">DAOM 197198</strain>
    </source>
</reference>
<evidence type="ECO:0000313" key="1">
    <source>
        <dbReference type="EMBL" id="POG60719.1"/>
    </source>
</evidence>
<reference evidence="1 2" key="2">
    <citation type="journal article" date="2018" name="New Phytol.">
        <title>High intraspecific genome diversity in the model arbuscular mycorrhizal symbiont Rhizophagus irregularis.</title>
        <authorList>
            <person name="Chen E.C.H."/>
            <person name="Morin E."/>
            <person name="Beaudet D."/>
            <person name="Noel J."/>
            <person name="Yildirir G."/>
            <person name="Ndikumana S."/>
            <person name="Charron P."/>
            <person name="St-Onge C."/>
            <person name="Giorgi J."/>
            <person name="Kruger M."/>
            <person name="Marton T."/>
            <person name="Ropars J."/>
            <person name="Grigoriev I.V."/>
            <person name="Hainaut M."/>
            <person name="Henrissat B."/>
            <person name="Roux C."/>
            <person name="Martin F."/>
            <person name="Corradi N."/>
        </authorList>
    </citation>
    <scope>NUCLEOTIDE SEQUENCE [LARGE SCALE GENOMIC DNA]</scope>
    <source>
        <strain evidence="1 2">DAOM 197198</strain>
    </source>
</reference>
<organism evidence="1 2">
    <name type="scientific">Rhizophagus irregularis (strain DAOM 181602 / DAOM 197198 / MUCL 43194)</name>
    <name type="common">Arbuscular mycorrhizal fungus</name>
    <name type="synonym">Glomus intraradices</name>
    <dbReference type="NCBI Taxonomy" id="747089"/>
    <lineage>
        <taxon>Eukaryota</taxon>
        <taxon>Fungi</taxon>
        <taxon>Fungi incertae sedis</taxon>
        <taxon>Mucoromycota</taxon>
        <taxon>Glomeromycotina</taxon>
        <taxon>Glomeromycetes</taxon>
        <taxon>Glomerales</taxon>
        <taxon>Glomeraceae</taxon>
        <taxon>Rhizophagus</taxon>
    </lineage>
</organism>
<name>A0A2P4P5Q8_RHIID</name>
<evidence type="ECO:0000313" key="2">
    <source>
        <dbReference type="Proteomes" id="UP000018888"/>
    </source>
</evidence>
<dbReference type="Proteomes" id="UP000018888">
    <property type="component" value="Unassembled WGS sequence"/>
</dbReference>
<keyword evidence="2" id="KW-1185">Reference proteome</keyword>
<protein>
    <submittedName>
        <fullName evidence="1">Uncharacterized protein</fullName>
    </submittedName>
</protein>